<dbReference type="PANTHER" id="PTHR46333">
    <property type="entry name" value="CYTOKINESIS PROTEIN 3"/>
    <property type="match status" value="1"/>
</dbReference>
<dbReference type="InterPro" id="IPR038765">
    <property type="entry name" value="Papain-like_cys_pep_sf"/>
</dbReference>
<evidence type="ECO:0000313" key="5">
    <source>
        <dbReference type="Proteomes" id="UP001560573"/>
    </source>
</evidence>
<evidence type="ECO:0000256" key="2">
    <source>
        <dbReference type="SAM" id="SignalP"/>
    </source>
</evidence>
<dbReference type="SUPFAM" id="SSF54001">
    <property type="entry name" value="Cysteine proteinases"/>
    <property type="match status" value="1"/>
</dbReference>
<name>A0ABV3ZDG6_9BACT</name>
<keyword evidence="2" id="KW-0732">Signal</keyword>
<evidence type="ECO:0000256" key="1">
    <source>
        <dbReference type="SAM" id="MobiDB-lite"/>
    </source>
</evidence>
<feature type="signal peptide" evidence="2">
    <location>
        <begin position="1"/>
        <end position="18"/>
    </location>
</feature>
<keyword evidence="5" id="KW-1185">Reference proteome</keyword>
<comment type="caution">
    <text evidence="4">The sequence shown here is derived from an EMBL/GenBank/DDBJ whole genome shotgun (WGS) entry which is preliminary data.</text>
</comment>
<organism evidence="4 5">
    <name type="scientific">Danxiaibacter flavus</name>
    <dbReference type="NCBI Taxonomy" id="3049108"/>
    <lineage>
        <taxon>Bacteria</taxon>
        <taxon>Pseudomonadati</taxon>
        <taxon>Bacteroidota</taxon>
        <taxon>Chitinophagia</taxon>
        <taxon>Chitinophagales</taxon>
        <taxon>Chitinophagaceae</taxon>
        <taxon>Danxiaibacter</taxon>
    </lineage>
</organism>
<gene>
    <name evidence="4" type="ORF">QTN47_03330</name>
</gene>
<evidence type="ECO:0000313" key="4">
    <source>
        <dbReference type="EMBL" id="MEX6686508.1"/>
    </source>
</evidence>
<protein>
    <submittedName>
        <fullName evidence="4">Transglutaminase domain-containing protein</fullName>
    </submittedName>
</protein>
<dbReference type="Pfam" id="PF01841">
    <property type="entry name" value="Transglut_core"/>
    <property type="match status" value="1"/>
</dbReference>
<reference evidence="4 5" key="1">
    <citation type="submission" date="2023-07" db="EMBL/GenBank/DDBJ databases">
        <authorList>
            <person name="Lian W.-H."/>
        </authorList>
    </citation>
    <scope>NUCLEOTIDE SEQUENCE [LARGE SCALE GENOMIC DNA]</scope>
    <source>
        <strain evidence="4 5">SYSU DXS3180</strain>
    </source>
</reference>
<dbReference type="PANTHER" id="PTHR46333:SF2">
    <property type="entry name" value="CYTOKINESIS PROTEIN 3"/>
    <property type="match status" value="1"/>
</dbReference>
<dbReference type="RefSeq" id="WP_369327904.1">
    <property type="nucleotide sequence ID" value="NZ_JAULBC010000001.1"/>
</dbReference>
<sequence length="355" mass="40636">MKGLLAVALFFLVSVTNAQVRLANYIVDNTAYATTSTDTLSQLLTADAKTEMEKVRAIFFWIVNNIDYNTNVFYQNRYVRKGNKDEEEYDTSSVLPSLDERVSRLVLKRKVAVCDGYARLFKTLCEHAGITSEVITGYAKTNMNRVGQRFISNHKWNAVMIDSNWYLLDATWAAGYINGHNEFERQYDANYFLPSPKTFIWDHYPEDVKWALLPEPPSLAEYNRTPFKTSEFSHSTILSFKPEKGLVEASPGDSILFEVESTDRIKRLWISSDPYLDSSSLFQFDCWEYLERPSSGSKVSAVFVIEPQTEWLNVVYNDRVIMRYKVNVKGVAAPETDDTKDGKRKTPMKALTGSN</sequence>
<dbReference type="InterPro" id="IPR052557">
    <property type="entry name" value="CAP/Cytokinesis_protein"/>
</dbReference>
<evidence type="ECO:0000259" key="3">
    <source>
        <dbReference type="SMART" id="SM00460"/>
    </source>
</evidence>
<feature type="domain" description="Transglutaminase-like" evidence="3">
    <location>
        <begin position="106"/>
        <end position="172"/>
    </location>
</feature>
<dbReference type="InterPro" id="IPR002931">
    <property type="entry name" value="Transglutaminase-like"/>
</dbReference>
<proteinExistence type="predicted"/>
<dbReference type="Gene3D" id="3.10.620.30">
    <property type="match status" value="1"/>
</dbReference>
<accession>A0ABV3ZDG6</accession>
<dbReference type="Proteomes" id="UP001560573">
    <property type="component" value="Unassembled WGS sequence"/>
</dbReference>
<dbReference type="SMART" id="SM00460">
    <property type="entry name" value="TGc"/>
    <property type="match status" value="1"/>
</dbReference>
<feature type="chain" id="PRO_5045100398" evidence="2">
    <location>
        <begin position="19"/>
        <end position="355"/>
    </location>
</feature>
<feature type="region of interest" description="Disordered" evidence="1">
    <location>
        <begin position="333"/>
        <end position="355"/>
    </location>
</feature>
<dbReference type="EMBL" id="JAULBC010000001">
    <property type="protein sequence ID" value="MEX6686508.1"/>
    <property type="molecule type" value="Genomic_DNA"/>
</dbReference>